<evidence type="ECO:0000256" key="2">
    <source>
        <dbReference type="ARBA" id="ARBA00022553"/>
    </source>
</evidence>
<dbReference type="InterPro" id="IPR029063">
    <property type="entry name" value="SAM-dependent_MTases_sf"/>
</dbReference>
<dbReference type="Pfam" id="PF00501">
    <property type="entry name" value="AMP-binding"/>
    <property type="match status" value="1"/>
</dbReference>
<dbReference type="GO" id="GO:0005737">
    <property type="term" value="C:cytoplasm"/>
    <property type="evidence" value="ECO:0007669"/>
    <property type="project" value="TreeGrafter"/>
</dbReference>
<name>A0AB34FGD0_9HYPO</name>
<evidence type="ECO:0000256" key="3">
    <source>
        <dbReference type="SAM" id="MobiDB-lite"/>
    </source>
</evidence>
<keyword evidence="6" id="KW-0378">Hydrolase</keyword>
<evidence type="ECO:0000313" key="7">
    <source>
        <dbReference type="Proteomes" id="UP001163105"/>
    </source>
</evidence>
<feature type="domain" description="Condensation" evidence="5">
    <location>
        <begin position="197"/>
        <end position="317"/>
    </location>
</feature>
<dbReference type="Gene3D" id="3.30.559.30">
    <property type="entry name" value="Nonribosomal peptide synthetase, condensation domain"/>
    <property type="match status" value="1"/>
</dbReference>
<sequence>MVQLIATASKNPDMIHGNVAEMETQMVRALQLSGEFCFMAFQQVLGTLAQLPGDAAKLVSSEDWKTMSASLDAERTQEQVQELVYPGQSGRPLSAASKRNPKLLQSFDDCGYWDVYERVLRTSALRFPDVQSITGLSKGNCRVLFQFLDQVVSWLNPKRTGVNCRSNTKPQLRLDLEEVLDYYTPNAVASIREAGQDIPAIRHAAFTTREKDLSRHPLVQLALIFYSRVNQDKYAFSGIDTELVATPVTTRFDVELHFFREDHDFRVEVIYSTDLYKVSTIENMLEVVHRILLHGLAEPLTPILSLPLMTADDYAKLDSMGILRTHTTNCSPTSSSPTSSIIEVFQQQVAVTPDKVAVKDSTSRLTYAELDYASGVTVTAFLGILKANLAYLPLDVRNPTGRIDTILACAPKCKLVLHGAHVQPPALQRDDVEFEKIANILNGPFKDRNDLQCPTDAAKPIAGSLAYVMFTSGSTGRPKGVMVEHRCILRLVKHNNMVQYLPEACTMAHMSNIAFDVSTWEIYATLLNGGTLICIDVETMLEPGALGEAFIRDGVQAATFTPALLKQQLNGPGTIGALNTIIVTGDRASAGDLFSARKLTGATVLNAYGPTENTVTSTIFCLPDGESCTNGVPIGRTLDNSGAHVMDHKQRLVPLGVIVGRDFVGWTSMYNGRDIDVGEMHEWLQDTIIGSGSGLEPSQRALDFTTKAANSIPTLAGKVTIHKATAADIGQLDTKLSADLAILNSVVQHFPSQAYLLRVVQDLLRLEGIQRLFFGDIRSYALHRQFLIEHVQILPKKMSISNELSCYRYAAVVYVKNQELTLEAEDTLRDVVFEVNATAGALRQLNAIIDDDCAISDEKRSMRVFKDSGLQEVEKLAARCETVYKTIIRLVLKASSSPETIVHNAKESFAHPVLDISSLKPMSIFRRLRWPWLSPQINRCQGQLRWLKFSLLITLQLADLASQQVRLGLLLLYKLRRPFRFKRVRLNKMYRPSRPEMDFAPSDRSSPSTAPDRPDIKDRADGDESRCVLKKPTSTVHSVLGSQGRDYYDNDDFSEDEKFHREAEMPLETVDELLYRWTNALGCPASEGRPALGPWLWKSAAKGLWDTERLTRHLAVVTGKDLGVRLTVASYRHVAIELGHRIKGLINRQVEMDAVGAGGDHLDDGYDPFSGEVRRVPQFDYVWDIQSTHSRAMARGHYTVNLLFPGQLQPEMVSSFQEISRLWHGFLSRTDGDFADRKRRTEDAGATATPVAKRRQTDVTAVSRRRQTQEPAQRPPPVNGKVEGGGRDEDDDDEDDDDEDDDDDDTAAGNAAVTEAQIDASLKRMLGEDATQNSDEQRQGMYRIASTENNGVRSDTTIFVLPSGHGACSTTRLNIRYAVEKVRVGKTSVEDGVFKVVERISSRMTTSQRGVVYCHSIKDCKVIAARKDWVDGRDGQRWIVATTGLGTGIDVQGIVGVVHAGPPYGLVDLAQQTGCGGRRRGEIVDSVIVTDGRPGWVDKLGRDIDHENRAAVQHFIDNPGCRRVTLGKFMDGVGRRCPVRRHPVN</sequence>
<dbReference type="InterPro" id="IPR020845">
    <property type="entry name" value="AMP-binding_CS"/>
</dbReference>
<feature type="region of interest" description="Disordered" evidence="3">
    <location>
        <begin position="1237"/>
        <end position="1311"/>
    </location>
</feature>
<feature type="domain" description="AMP-dependent synthetase/ligase" evidence="4">
    <location>
        <begin position="378"/>
        <end position="658"/>
    </location>
</feature>
<dbReference type="InterPro" id="IPR027417">
    <property type="entry name" value="P-loop_NTPase"/>
</dbReference>
<organism evidence="6 7">
    <name type="scientific">Purpureocillium lavendulum</name>
    <dbReference type="NCBI Taxonomy" id="1247861"/>
    <lineage>
        <taxon>Eukaryota</taxon>
        <taxon>Fungi</taxon>
        <taxon>Dikarya</taxon>
        <taxon>Ascomycota</taxon>
        <taxon>Pezizomycotina</taxon>
        <taxon>Sordariomycetes</taxon>
        <taxon>Hypocreomycetidae</taxon>
        <taxon>Hypocreales</taxon>
        <taxon>Ophiocordycipitaceae</taxon>
        <taxon>Purpureocillium</taxon>
    </lineage>
</organism>
<comment type="caution">
    <text evidence="6">The sequence shown here is derived from an EMBL/GenBank/DDBJ whole genome shotgun (WGS) entry which is preliminary data.</text>
</comment>
<dbReference type="Pfam" id="PF00668">
    <property type="entry name" value="Condensation"/>
    <property type="match status" value="1"/>
</dbReference>
<evidence type="ECO:0000259" key="5">
    <source>
        <dbReference type="Pfam" id="PF00668"/>
    </source>
</evidence>
<keyword evidence="6" id="KW-0547">Nucleotide-binding</keyword>
<feature type="compositionally biased region" description="Acidic residues" evidence="3">
    <location>
        <begin position="1288"/>
        <end position="1306"/>
    </location>
</feature>
<dbReference type="SUPFAM" id="SSF52777">
    <property type="entry name" value="CoA-dependent acyltransferases"/>
    <property type="match status" value="1"/>
</dbReference>
<keyword evidence="2" id="KW-0597">Phosphoprotein</keyword>
<dbReference type="EMBL" id="JAQHRD010000009">
    <property type="protein sequence ID" value="KAJ6438063.1"/>
    <property type="molecule type" value="Genomic_DNA"/>
</dbReference>
<dbReference type="PROSITE" id="PS00455">
    <property type="entry name" value="AMP_BINDING"/>
    <property type="match status" value="1"/>
</dbReference>
<dbReference type="Gene3D" id="3.40.50.150">
    <property type="entry name" value="Vaccinia Virus protein VP39"/>
    <property type="match status" value="1"/>
</dbReference>
<keyword evidence="6" id="KW-0347">Helicase</keyword>
<dbReference type="InterPro" id="IPR042099">
    <property type="entry name" value="ANL_N_sf"/>
</dbReference>
<dbReference type="Gene3D" id="3.40.50.12780">
    <property type="entry name" value="N-terminal domain of ligase-like"/>
    <property type="match status" value="1"/>
</dbReference>
<dbReference type="InterPro" id="IPR000873">
    <property type="entry name" value="AMP-dep_synth/lig_dom"/>
</dbReference>
<dbReference type="PANTHER" id="PTHR45527">
    <property type="entry name" value="NONRIBOSOMAL PEPTIDE SYNTHETASE"/>
    <property type="match status" value="1"/>
</dbReference>
<dbReference type="GO" id="GO:0004386">
    <property type="term" value="F:helicase activity"/>
    <property type="evidence" value="ECO:0007669"/>
    <property type="project" value="UniProtKB-KW"/>
</dbReference>
<feature type="compositionally biased region" description="Basic and acidic residues" evidence="3">
    <location>
        <begin position="1012"/>
        <end position="1024"/>
    </location>
</feature>
<dbReference type="PANTHER" id="PTHR45527:SF1">
    <property type="entry name" value="FATTY ACID SYNTHASE"/>
    <property type="match status" value="1"/>
</dbReference>
<evidence type="ECO:0000313" key="6">
    <source>
        <dbReference type="EMBL" id="KAJ6438063.1"/>
    </source>
</evidence>
<dbReference type="GO" id="GO:0044550">
    <property type="term" value="P:secondary metabolite biosynthetic process"/>
    <property type="evidence" value="ECO:0007669"/>
    <property type="project" value="TreeGrafter"/>
</dbReference>
<keyword evidence="7" id="KW-1185">Reference proteome</keyword>
<accession>A0AB34FGD0</accession>
<gene>
    <name evidence="6" type="ORF">O9K51_09485</name>
</gene>
<keyword evidence="6" id="KW-0067">ATP-binding</keyword>
<dbReference type="Proteomes" id="UP001163105">
    <property type="component" value="Unassembled WGS sequence"/>
</dbReference>
<evidence type="ECO:0000256" key="1">
    <source>
        <dbReference type="ARBA" id="ARBA00022450"/>
    </source>
</evidence>
<dbReference type="SUPFAM" id="SSF52540">
    <property type="entry name" value="P-loop containing nucleoside triphosphate hydrolases"/>
    <property type="match status" value="1"/>
</dbReference>
<dbReference type="GO" id="GO:0043041">
    <property type="term" value="P:amino acid activation for nonribosomal peptide biosynthetic process"/>
    <property type="evidence" value="ECO:0007669"/>
    <property type="project" value="TreeGrafter"/>
</dbReference>
<dbReference type="InterPro" id="IPR001242">
    <property type="entry name" value="Condensation_dom"/>
</dbReference>
<dbReference type="SUPFAM" id="SSF56801">
    <property type="entry name" value="Acetyl-CoA synthetase-like"/>
    <property type="match status" value="1"/>
</dbReference>
<evidence type="ECO:0000259" key="4">
    <source>
        <dbReference type="Pfam" id="PF00501"/>
    </source>
</evidence>
<protein>
    <submittedName>
        <fullName evidence="6">ATP-dependent DNA helicase PIF1</fullName>
    </submittedName>
</protein>
<dbReference type="Gene3D" id="3.40.50.300">
    <property type="entry name" value="P-loop containing nucleotide triphosphate hydrolases"/>
    <property type="match status" value="1"/>
</dbReference>
<feature type="region of interest" description="Disordered" evidence="3">
    <location>
        <begin position="995"/>
        <end position="1024"/>
    </location>
</feature>
<reference evidence="6" key="1">
    <citation type="submission" date="2023-01" db="EMBL/GenBank/DDBJ databases">
        <title>The growth and conidiation of Purpureocillium lavendulum are regulated by nitrogen source and histone H3K14 acetylation.</title>
        <authorList>
            <person name="Tang P."/>
            <person name="Han J."/>
            <person name="Zhang C."/>
            <person name="Tang P."/>
            <person name="Qi F."/>
            <person name="Zhang K."/>
            <person name="Liang L."/>
        </authorList>
    </citation>
    <scope>NUCLEOTIDE SEQUENCE</scope>
    <source>
        <strain evidence="6">YMF1.00683</strain>
    </source>
</reference>
<keyword evidence="1" id="KW-0596">Phosphopantetheine</keyword>
<dbReference type="GO" id="GO:0031177">
    <property type="term" value="F:phosphopantetheine binding"/>
    <property type="evidence" value="ECO:0007669"/>
    <property type="project" value="TreeGrafter"/>
</dbReference>
<proteinExistence type="predicted"/>